<evidence type="ECO:0000256" key="6">
    <source>
        <dbReference type="HAMAP-Rule" id="MF_00262"/>
    </source>
</evidence>
<dbReference type="InterPro" id="IPR036707">
    <property type="entry name" value="MinE_sf"/>
</dbReference>
<proteinExistence type="inferred from homology"/>
<dbReference type="SUPFAM" id="SSF55229">
    <property type="entry name" value="Cell division protein MinE topological specificity domain"/>
    <property type="match status" value="1"/>
</dbReference>
<dbReference type="GO" id="GO:0051301">
    <property type="term" value="P:cell division"/>
    <property type="evidence" value="ECO:0007669"/>
    <property type="project" value="UniProtKB-KW"/>
</dbReference>
<evidence type="ECO:0000256" key="3">
    <source>
        <dbReference type="ARBA" id="ARBA00022618"/>
    </source>
</evidence>
<evidence type="ECO:0000256" key="4">
    <source>
        <dbReference type="ARBA" id="ARBA00023306"/>
    </source>
</evidence>
<evidence type="ECO:0000256" key="5">
    <source>
        <dbReference type="ARBA" id="ARBA00025265"/>
    </source>
</evidence>
<dbReference type="GO" id="GO:0032955">
    <property type="term" value="P:regulation of division septum assembly"/>
    <property type="evidence" value="ECO:0007669"/>
    <property type="project" value="InterPro"/>
</dbReference>
<sequence>MSLFGFSFKPRKKGSAETAKDRLQILLAHERSSGSGTPDYLPQLQRDIIEVVKKYIQVEQDDVEIRMERGNELSSLEINIEVPSGKPKEEAAKA</sequence>
<evidence type="ECO:0000313" key="8">
    <source>
        <dbReference type="Proteomes" id="UP000477911"/>
    </source>
</evidence>
<dbReference type="Proteomes" id="UP000477911">
    <property type="component" value="Unassembled WGS sequence"/>
</dbReference>
<dbReference type="FunFam" id="3.30.1070.10:FF:000001">
    <property type="entry name" value="Cell division topological specificity factor"/>
    <property type="match status" value="1"/>
</dbReference>
<comment type="caution">
    <text evidence="7">The sequence shown here is derived from an EMBL/GenBank/DDBJ whole genome shotgun (WGS) entry which is preliminary data.</text>
</comment>
<evidence type="ECO:0000256" key="1">
    <source>
        <dbReference type="ARBA" id="ARBA00008168"/>
    </source>
</evidence>
<dbReference type="GO" id="GO:0042802">
    <property type="term" value="F:identical protein binding"/>
    <property type="evidence" value="ECO:0007669"/>
    <property type="project" value="UniProtKB-ARBA"/>
</dbReference>
<dbReference type="InterPro" id="IPR005527">
    <property type="entry name" value="MinE"/>
</dbReference>
<comment type="function">
    <text evidence="5 6">Prevents the cell division inhibition by proteins MinC and MinD at internal division sites while permitting inhibition at polar sites. This ensures cell division at the proper site by restricting the formation of a division septum at the midpoint of the long axis of the cell.</text>
</comment>
<keyword evidence="8" id="KW-1185">Reference proteome</keyword>
<organism evidence="7 8">
    <name type="scientific">Pseudooceanicola albus</name>
    <dbReference type="NCBI Taxonomy" id="2692189"/>
    <lineage>
        <taxon>Bacteria</taxon>
        <taxon>Pseudomonadati</taxon>
        <taxon>Pseudomonadota</taxon>
        <taxon>Alphaproteobacteria</taxon>
        <taxon>Rhodobacterales</taxon>
        <taxon>Paracoccaceae</taxon>
        <taxon>Pseudooceanicola</taxon>
    </lineage>
</organism>
<dbReference type="RefSeq" id="WP_160891845.1">
    <property type="nucleotide sequence ID" value="NZ_WUMU01000003.1"/>
</dbReference>
<comment type="similarity">
    <text evidence="1 6">Belongs to the MinE family.</text>
</comment>
<reference evidence="7 8" key="1">
    <citation type="submission" date="2019-12" db="EMBL/GenBank/DDBJ databases">
        <authorList>
            <person name="Li M."/>
        </authorList>
    </citation>
    <scope>NUCLEOTIDE SEQUENCE [LARGE SCALE GENOMIC DNA]</scope>
    <source>
        <strain evidence="7 8">GBMRC 2024</strain>
    </source>
</reference>
<evidence type="ECO:0000313" key="7">
    <source>
        <dbReference type="EMBL" id="MXN16982.1"/>
    </source>
</evidence>
<keyword evidence="4 6" id="KW-0131">Cell cycle</keyword>
<dbReference type="AlphaFoldDB" id="A0A6L7FZX1"/>
<dbReference type="NCBIfam" id="NF001422">
    <property type="entry name" value="PRK00296.1"/>
    <property type="match status" value="1"/>
</dbReference>
<dbReference type="Gene3D" id="3.30.1070.10">
    <property type="entry name" value="Cell division topological specificity factor MinE"/>
    <property type="match status" value="1"/>
</dbReference>
<name>A0A6L7FZX1_9RHOB</name>
<keyword evidence="3 6" id="KW-0132">Cell division</keyword>
<dbReference type="NCBIfam" id="TIGR01215">
    <property type="entry name" value="minE"/>
    <property type="match status" value="1"/>
</dbReference>
<accession>A0A6L7FZX1</accession>
<gene>
    <name evidence="6 7" type="primary">minE</name>
    <name evidence="7" type="ORF">GR170_03985</name>
</gene>
<dbReference type="EMBL" id="WUMU01000003">
    <property type="protein sequence ID" value="MXN16982.1"/>
    <property type="molecule type" value="Genomic_DNA"/>
</dbReference>
<evidence type="ECO:0000256" key="2">
    <source>
        <dbReference type="ARBA" id="ARBA00020112"/>
    </source>
</evidence>
<dbReference type="HAMAP" id="MF_00262">
    <property type="entry name" value="MinE"/>
    <property type="match status" value="1"/>
</dbReference>
<protein>
    <recommendedName>
        <fullName evidence="2 6">Cell division topological specificity factor</fullName>
    </recommendedName>
</protein>
<dbReference type="Pfam" id="PF03776">
    <property type="entry name" value="MinE"/>
    <property type="match status" value="1"/>
</dbReference>